<dbReference type="PROSITE" id="PS00022">
    <property type="entry name" value="EGF_1"/>
    <property type="match status" value="1"/>
</dbReference>
<comment type="caution">
    <text evidence="1">Lacks conserved residue(s) required for the propagation of feature annotation.</text>
</comment>
<organism evidence="4 5">
    <name type="scientific">Pocillopora damicornis</name>
    <name type="common">Cauliflower coral</name>
    <name type="synonym">Millepora damicornis</name>
    <dbReference type="NCBI Taxonomy" id="46731"/>
    <lineage>
        <taxon>Eukaryota</taxon>
        <taxon>Metazoa</taxon>
        <taxon>Cnidaria</taxon>
        <taxon>Anthozoa</taxon>
        <taxon>Hexacorallia</taxon>
        <taxon>Scleractinia</taxon>
        <taxon>Astrocoeniina</taxon>
        <taxon>Pocilloporidae</taxon>
        <taxon>Pocillopora</taxon>
    </lineage>
</organism>
<dbReference type="SMART" id="SM00181">
    <property type="entry name" value="EGF"/>
    <property type="match status" value="2"/>
</dbReference>
<dbReference type="PROSITE" id="PS01186">
    <property type="entry name" value="EGF_2"/>
    <property type="match status" value="1"/>
</dbReference>
<feature type="disulfide bond" evidence="1">
    <location>
        <begin position="403"/>
        <end position="420"/>
    </location>
</feature>
<keyword evidence="1" id="KW-1015">Disulfide bond</keyword>
<dbReference type="InterPro" id="IPR000742">
    <property type="entry name" value="EGF"/>
</dbReference>
<reference evidence="4 5" key="1">
    <citation type="journal article" date="2018" name="Sci. Rep.">
        <title>Comparative analysis of the Pocillopora damicornis genome highlights role of immune system in coral evolution.</title>
        <authorList>
            <person name="Cunning R."/>
            <person name="Bay R.A."/>
            <person name="Gillette P."/>
            <person name="Baker A.C."/>
            <person name="Traylor-Knowles N."/>
        </authorList>
    </citation>
    <scope>NUCLEOTIDE SEQUENCE [LARGE SCALE GENOMIC DNA]</scope>
    <source>
        <strain evidence="4">RSMAS</strain>
        <tissue evidence="4">Whole animal</tissue>
    </source>
</reference>
<dbReference type="SMART" id="SM00473">
    <property type="entry name" value="PAN_AP"/>
    <property type="match status" value="2"/>
</dbReference>
<feature type="domain" description="Apple" evidence="3">
    <location>
        <begin position="314"/>
        <end position="398"/>
    </location>
</feature>
<dbReference type="EMBL" id="RCHS01004051">
    <property type="protein sequence ID" value="RMX38061.1"/>
    <property type="molecule type" value="Genomic_DNA"/>
</dbReference>
<protein>
    <recommendedName>
        <fullName evidence="6">EGF-like domain-containing protein</fullName>
    </recommendedName>
</protein>
<comment type="caution">
    <text evidence="4">The sequence shown here is derived from an EMBL/GenBank/DDBJ whole genome shotgun (WGS) entry which is preliminary data.</text>
</comment>
<name>A0A3M6T9Q3_POCDA</name>
<feature type="disulfide bond" evidence="1">
    <location>
        <begin position="422"/>
        <end position="431"/>
    </location>
</feature>
<accession>A0A3M6T9Q3</accession>
<dbReference type="AlphaFoldDB" id="A0A3M6T9Q3"/>
<dbReference type="OrthoDB" id="5950113at2759"/>
<evidence type="ECO:0000259" key="2">
    <source>
        <dbReference type="PROSITE" id="PS50026"/>
    </source>
</evidence>
<evidence type="ECO:0000259" key="3">
    <source>
        <dbReference type="PROSITE" id="PS50948"/>
    </source>
</evidence>
<gene>
    <name evidence="4" type="ORF">pdam_00003092</name>
</gene>
<sequence length="594" mass="67016">MNVTTRFQPFVSQLKDDRSNKSFIFLSTSWITLPDLSAQGCRALQFVSPREGKALVNHVIKNVSVGSSDVCEIECYLDNRCLSYNYGDQGNVRHKCELSDSDHKQHPNDLQERLGYIYRGTENECSSNPCSLNGKCVIDVADNKYRCHCHPVEWKKISDAPVCFGARDNKYGVFTIKENGLIDTFKLVHASGSGVRCNYYTLASYWGCENRQDGRDILLTVITFSNNSALPIASYSKEVGIIGGLCSYYTYKINGTTSDSKELIFEGLHSPLWVTIGQEFRIWHGQDLTGCSEINNSGQTCADITVPDISVQGCRVLQFASPKVGKALVNHVIKNISVGSPDVCEFECYLDNRCLSYNYGDQGNVRHKCELSDSDHKQHPRDLQQRLGFSYRGTENDCSSNPCPENKKCIIDVSDNEHRCQCFQGFSGEHCEPVRTGGWRKINDDPVCFSTLDDRYGAFTIKEDGFIDTFKLVHRRGRGIKCNRNFPAAYWGCFNRNNEPDILTTVITFSNNTALPIANYSETISNTGALCRYYTYRISGVDVNSKELIFEGLHSPLWVKIGEEFRIWHGHDLVDCDEENNSGHTCADAYAWYF</sequence>
<proteinExistence type="predicted"/>
<evidence type="ECO:0000313" key="4">
    <source>
        <dbReference type="EMBL" id="RMX38061.1"/>
    </source>
</evidence>
<evidence type="ECO:0000313" key="5">
    <source>
        <dbReference type="Proteomes" id="UP000275408"/>
    </source>
</evidence>
<feature type="disulfide bond" evidence="1">
    <location>
        <begin position="130"/>
        <end position="147"/>
    </location>
</feature>
<feature type="domain" description="Apple" evidence="3">
    <location>
        <begin position="41"/>
        <end position="125"/>
    </location>
</feature>
<dbReference type="PROSITE" id="PS50948">
    <property type="entry name" value="PAN"/>
    <property type="match status" value="2"/>
</dbReference>
<dbReference type="PROSITE" id="PS50026">
    <property type="entry name" value="EGF_3"/>
    <property type="match status" value="2"/>
</dbReference>
<dbReference type="InterPro" id="IPR003609">
    <property type="entry name" value="Pan_app"/>
</dbReference>
<feature type="domain" description="EGF-like" evidence="2">
    <location>
        <begin position="121"/>
        <end position="159"/>
    </location>
</feature>
<dbReference type="Gene3D" id="2.10.25.10">
    <property type="entry name" value="Laminin"/>
    <property type="match status" value="2"/>
</dbReference>
<evidence type="ECO:0008006" key="6">
    <source>
        <dbReference type="Google" id="ProtNLM"/>
    </source>
</evidence>
<keyword evidence="5" id="KW-1185">Reference proteome</keyword>
<dbReference type="STRING" id="46731.A0A3M6T9Q3"/>
<dbReference type="Proteomes" id="UP000275408">
    <property type="component" value="Unassembled WGS sequence"/>
</dbReference>
<evidence type="ECO:0000256" key="1">
    <source>
        <dbReference type="PROSITE-ProRule" id="PRU00076"/>
    </source>
</evidence>
<keyword evidence="1" id="KW-0245">EGF-like domain</keyword>
<feature type="domain" description="EGF-like" evidence="2">
    <location>
        <begin position="394"/>
        <end position="432"/>
    </location>
</feature>
<dbReference type="SUPFAM" id="SSF57196">
    <property type="entry name" value="EGF/Laminin"/>
    <property type="match status" value="1"/>
</dbReference>
<dbReference type="Pfam" id="PF00024">
    <property type="entry name" value="PAN_1"/>
    <property type="match status" value="2"/>
</dbReference>